<evidence type="ECO:0000256" key="2">
    <source>
        <dbReference type="ARBA" id="ARBA00022448"/>
    </source>
</evidence>
<dbReference type="EMBL" id="JAULSO010000003">
    <property type="protein sequence ID" value="KAK3686208.1"/>
    <property type="molecule type" value="Genomic_DNA"/>
</dbReference>
<evidence type="ECO:0000313" key="7">
    <source>
        <dbReference type="EMBL" id="KAK3686208.1"/>
    </source>
</evidence>
<dbReference type="InterPro" id="IPR036259">
    <property type="entry name" value="MFS_trans_sf"/>
</dbReference>
<evidence type="ECO:0000256" key="1">
    <source>
        <dbReference type="ARBA" id="ARBA00004141"/>
    </source>
</evidence>
<comment type="caution">
    <text evidence="7">The sequence shown here is derived from an EMBL/GenBank/DDBJ whole genome shotgun (WGS) entry which is preliminary data.</text>
</comment>
<feature type="transmembrane region" description="Helical" evidence="6">
    <location>
        <begin position="57"/>
        <end position="81"/>
    </location>
</feature>
<sequence>MTFLVGFRGKNGWFTEREEYILVNRLLREGPSKGDMNNRQAVGPKILWKAVKDWEMWLLYIIGLTAYIPPALPSTYLALILRQLGFSVFQANLLTIPSQFLFAVNLIIFTWISKKIDERSILSSISNIWMLPFFVALVALPVNTSTWIRYGLLSGILFLPLLPRHPGWGGNMIGTNIYRDDDKPLHIRGNKIILGIVCFNIVLMYLVKAFYLWQNKVVRARAWDARTTQEQDDYIVNTKDEGLKRLDFRFAH</sequence>
<protein>
    <submittedName>
        <fullName evidence="7">OphD encodes a permease for phthalate transporter</fullName>
    </submittedName>
</protein>
<dbReference type="PANTHER" id="PTHR43791:SF14">
    <property type="entry name" value="MFS GENERAL SUBSTRATE TRANSPORTER"/>
    <property type="match status" value="1"/>
</dbReference>
<evidence type="ECO:0000256" key="6">
    <source>
        <dbReference type="SAM" id="Phobius"/>
    </source>
</evidence>
<feature type="transmembrane region" description="Helical" evidence="6">
    <location>
        <begin position="192"/>
        <end position="213"/>
    </location>
</feature>
<dbReference type="Proteomes" id="UP001270362">
    <property type="component" value="Unassembled WGS sequence"/>
</dbReference>
<keyword evidence="5 6" id="KW-0472">Membrane</keyword>
<reference evidence="7" key="2">
    <citation type="submission" date="2023-06" db="EMBL/GenBank/DDBJ databases">
        <authorList>
            <consortium name="Lawrence Berkeley National Laboratory"/>
            <person name="Haridas S."/>
            <person name="Hensen N."/>
            <person name="Bonometti L."/>
            <person name="Westerberg I."/>
            <person name="Brannstrom I.O."/>
            <person name="Guillou S."/>
            <person name="Cros-Aarteil S."/>
            <person name="Calhoun S."/>
            <person name="Kuo A."/>
            <person name="Mondo S."/>
            <person name="Pangilinan J."/>
            <person name="Riley R."/>
            <person name="Labutti K."/>
            <person name="Andreopoulos B."/>
            <person name="Lipzen A."/>
            <person name="Chen C."/>
            <person name="Yanf M."/>
            <person name="Daum C."/>
            <person name="Ng V."/>
            <person name="Clum A."/>
            <person name="Steindorff A."/>
            <person name="Ohm R."/>
            <person name="Martin F."/>
            <person name="Silar P."/>
            <person name="Natvig D."/>
            <person name="Lalanne C."/>
            <person name="Gautier V."/>
            <person name="Ament-Velasquez S.L."/>
            <person name="Kruys A."/>
            <person name="Hutchinson M.I."/>
            <person name="Powell A.J."/>
            <person name="Barry K."/>
            <person name="Miller A.N."/>
            <person name="Grigoriev I.V."/>
            <person name="Debuchy R."/>
            <person name="Gladieux P."/>
            <person name="Thoren M.H."/>
            <person name="Johannesson H."/>
        </authorList>
    </citation>
    <scope>NUCLEOTIDE SEQUENCE</scope>
    <source>
        <strain evidence="7">CBS 314.62</strain>
    </source>
</reference>
<evidence type="ECO:0000256" key="4">
    <source>
        <dbReference type="ARBA" id="ARBA00022989"/>
    </source>
</evidence>
<gene>
    <name evidence="7" type="ORF">B0T22DRAFT_500842</name>
</gene>
<dbReference type="GO" id="GO:0022857">
    <property type="term" value="F:transmembrane transporter activity"/>
    <property type="evidence" value="ECO:0007669"/>
    <property type="project" value="TreeGrafter"/>
</dbReference>
<dbReference type="PANTHER" id="PTHR43791">
    <property type="entry name" value="PERMEASE-RELATED"/>
    <property type="match status" value="1"/>
</dbReference>
<evidence type="ECO:0000256" key="5">
    <source>
        <dbReference type="ARBA" id="ARBA00023136"/>
    </source>
</evidence>
<name>A0AAE1CB54_9PEZI</name>
<organism evidence="7 8">
    <name type="scientific">Podospora appendiculata</name>
    <dbReference type="NCBI Taxonomy" id="314037"/>
    <lineage>
        <taxon>Eukaryota</taxon>
        <taxon>Fungi</taxon>
        <taxon>Dikarya</taxon>
        <taxon>Ascomycota</taxon>
        <taxon>Pezizomycotina</taxon>
        <taxon>Sordariomycetes</taxon>
        <taxon>Sordariomycetidae</taxon>
        <taxon>Sordariales</taxon>
        <taxon>Podosporaceae</taxon>
        <taxon>Podospora</taxon>
    </lineage>
</organism>
<accession>A0AAE1CB54</accession>
<reference evidence="7" key="1">
    <citation type="journal article" date="2023" name="Mol. Phylogenet. Evol.">
        <title>Genome-scale phylogeny and comparative genomics of the fungal order Sordariales.</title>
        <authorList>
            <person name="Hensen N."/>
            <person name="Bonometti L."/>
            <person name="Westerberg I."/>
            <person name="Brannstrom I.O."/>
            <person name="Guillou S."/>
            <person name="Cros-Aarteil S."/>
            <person name="Calhoun S."/>
            <person name="Haridas S."/>
            <person name="Kuo A."/>
            <person name="Mondo S."/>
            <person name="Pangilinan J."/>
            <person name="Riley R."/>
            <person name="LaButti K."/>
            <person name="Andreopoulos B."/>
            <person name="Lipzen A."/>
            <person name="Chen C."/>
            <person name="Yan M."/>
            <person name="Daum C."/>
            <person name="Ng V."/>
            <person name="Clum A."/>
            <person name="Steindorff A."/>
            <person name="Ohm R.A."/>
            <person name="Martin F."/>
            <person name="Silar P."/>
            <person name="Natvig D.O."/>
            <person name="Lalanne C."/>
            <person name="Gautier V."/>
            <person name="Ament-Velasquez S.L."/>
            <person name="Kruys A."/>
            <person name="Hutchinson M.I."/>
            <person name="Powell A.J."/>
            <person name="Barry K."/>
            <person name="Miller A.N."/>
            <person name="Grigoriev I.V."/>
            <person name="Debuchy R."/>
            <person name="Gladieux P."/>
            <person name="Hiltunen Thoren M."/>
            <person name="Johannesson H."/>
        </authorList>
    </citation>
    <scope>NUCLEOTIDE SEQUENCE</scope>
    <source>
        <strain evidence="7">CBS 314.62</strain>
    </source>
</reference>
<proteinExistence type="predicted"/>
<comment type="subcellular location">
    <subcellularLocation>
        <location evidence="1">Membrane</location>
        <topology evidence="1">Multi-pass membrane protein</topology>
    </subcellularLocation>
</comment>
<keyword evidence="3 6" id="KW-0812">Transmembrane</keyword>
<feature type="transmembrane region" description="Helical" evidence="6">
    <location>
        <begin position="119"/>
        <end position="140"/>
    </location>
</feature>
<dbReference type="AlphaFoldDB" id="A0AAE1CB54"/>
<evidence type="ECO:0000256" key="3">
    <source>
        <dbReference type="ARBA" id="ARBA00022692"/>
    </source>
</evidence>
<dbReference type="GO" id="GO:0016020">
    <property type="term" value="C:membrane"/>
    <property type="evidence" value="ECO:0007669"/>
    <property type="project" value="UniProtKB-SubCell"/>
</dbReference>
<dbReference type="SUPFAM" id="SSF103473">
    <property type="entry name" value="MFS general substrate transporter"/>
    <property type="match status" value="1"/>
</dbReference>
<dbReference type="Gene3D" id="1.20.1250.20">
    <property type="entry name" value="MFS general substrate transporter like domains"/>
    <property type="match status" value="1"/>
</dbReference>
<keyword evidence="2" id="KW-0813">Transport</keyword>
<feature type="transmembrane region" description="Helical" evidence="6">
    <location>
        <begin position="93"/>
        <end position="113"/>
    </location>
</feature>
<keyword evidence="4 6" id="KW-1133">Transmembrane helix</keyword>
<keyword evidence="8" id="KW-1185">Reference proteome</keyword>
<evidence type="ECO:0000313" key="8">
    <source>
        <dbReference type="Proteomes" id="UP001270362"/>
    </source>
</evidence>